<proteinExistence type="predicted"/>
<evidence type="ECO:0000256" key="1">
    <source>
        <dbReference type="ARBA" id="ARBA00001933"/>
    </source>
</evidence>
<accession>A0A0K9NUY6</accession>
<dbReference type="PANTHER" id="PTHR43713:SF3">
    <property type="entry name" value="GLUTAMATE-1-SEMIALDEHYDE 2,1-AMINOMUTASE 1, CHLOROPLASTIC-RELATED"/>
    <property type="match status" value="1"/>
</dbReference>
<dbReference type="STRING" id="29655.A0A0K9NUY6"/>
<comment type="cofactor">
    <cofactor evidence="1">
        <name>pyridoxal 5'-phosphate</name>
        <dbReference type="ChEBI" id="CHEBI:597326"/>
    </cofactor>
</comment>
<dbReference type="InterPro" id="IPR015424">
    <property type="entry name" value="PyrdxlP-dep_Trfase"/>
</dbReference>
<gene>
    <name evidence="2" type="ORF">ZOSMA_59G00030</name>
</gene>
<dbReference type="OrthoDB" id="1680417at2759"/>
<dbReference type="EMBL" id="LFYR01001622">
    <property type="protein sequence ID" value="KMZ60443.1"/>
    <property type="molecule type" value="Genomic_DNA"/>
</dbReference>
<dbReference type="Proteomes" id="UP000036987">
    <property type="component" value="Unassembled WGS sequence"/>
</dbReference>
<evidence type="ECO:0000313" key="2">
    <source>
        <dbReference type="EMBL" id="KMZ60443.1"/>
    </source>
</evidence>
<dbReference type="InterPro" id="IPR015421">
    <property type="entry name" value="PyrdxlP-dep_Trfase_major"/>
</dbReference>
<dbReference type="AlphaFoldDB" id="A0A0K9NUY6"/>
<protein>
    <submittedName>
        <fullName evidence="2">Uncharacterized protein</fullName>
    </submittedName>
</protein>
<keyword evidence="3" id="KW-1185">Reference proteome</keyword>
<name>A0A0K9NUY6_ZOSMR</name>
<sequence>MVISAVPSVEMVRFVYSGTKACMGALRLVRAYTGREKILKFEGCYLATPTPSSLKPAGVPKGATIH</sequence>
<dbReference type="Gene3D" id="3.40.640.10">
    <property type="entry name" value="Type I PLP-dependent aspartate aminotransferase-like (Major domain)"/>
    <property type="match status" value="1"/>
</dbReference>
<reference evidence="3" key="1">
    <citation type="journal article" date="2016" name="Nature">
        <title>The genome of the seagrass Zostera marina reveals angiosperm adaptation to the sea.</title>
        <authorList>
            <person name="Olsen J.L."/>
            <person name="Rouze P."/>
            <person name="Verhelst B."/>
            <person name="Lin Y.-C."/>
            <person name="Bayer T."/>
            <person name="Collen J."/>
            <person name="Dattolo E."/>
            <person name="De Paoli E."/>
            <person name="Dittami S."/>
            <person name="Maumus F."/>
            <person name="Michel G."/>
            <person name="Kersting A."/>
            <person name="Lauritano C."/>
            <person name="Lohaus R."/>
            <person name="Toepel M."/>
            <person name="Tonon T."/>
            <person name="Vanneste K."/>
            <person name="Amirebrahimi M."/>
            <person name="Brakel J."/>
            <person name="Bostroem C."/>
            <person name="Chovatia M."/>
            <person name="Grimwood J."/>
            <person name="Jenkins J.W."/>
            <person name="Jueterbock A."/>
            <person name="Mraz A."/>
            <person name="Stam W.T."/>
            <person name="Tice H."/>
            <person name="Bornberg-Bauer E."/>
            <person name="Green P.J."/>
            <person name="Pearson G.A."/>
            <person name="Procaccini G."/>
            <person name="Duarte C.M."/>
            <person name="Schmutz J."/>
            <person name="Reusch T.B.H."/>
            <person name="Van de Peer Y."/>
        </authorList>
    </citation>
    <scope>NUCLEOTIDE SEQUENCE [LARGE SCALE GENOMIC DNA]</scope>
    <source>
        <strain evidence="3">cv. Finnish</strain>
    </source>
</reference>
<dbReference type="PANTHER" id="PTHR43713">
    <property type="entry name" value="GLUTAMATE-1-SEMIALDEHYDE 2,1-AMINOMUTASE"/>
    <property type="match status" value="1"/>
</dbReference>
<evidence type="ECO:0000313" key="3">
    <source>
        <dbReference type="Proteomes" id="UP000036987"/>
    </source>
</evidence>
<comment type="caution">
    <text evidence="2">The sequence shown here is derived from an EMBL/GenBank/DDBJ whole genome shotgun (WGS) entry which is preliminary data.</text>
</comment>
<dbReference type="SUPFAM" id="SSF53383">
    <property type="entry name" value="PLP-dependent transferases"/>
    <property type="match status" value="1"/>
</dbReference>
<organism evidence="2 3">
    <name type="scientific">Zostera marina</name>
    <name type="common">Eelgrass</name>
    <dbReference type="NCBI Taxonomy" id="29655"/>
    <lineage>
        <taxon>Eukaryota</taxon>
        <taxon>Viridiplantae</taxon>
        <taxon>Streptophyta</taxon>
        <taxon>Embryophyta</taxon>
        <taxon>Tracheophyta</taxon>
        <taxon>Spermatophyta</taxon>
        <taxon>Magnoliopsida</taxon>
        <taxon>Liliopsida</taxon>
        <taxon>Zosteraceae</taxon>
        <taxon>Zostera</taxon>
    </lineage>
</organism>